<keyword evidence="5" id="KW-1185">Reference proteome</keyword>
<dbReference type="AlphaFoldDB" id="A0A7J7H4R8"/>
<name>A0A7J7H4R8_CAMSI</name>
<sequence>MDAIIRVFKHVNGLPEREGDGKVPGATFCSIRFLVASTQAINLIGKQGSSIKSIQESTGASIRYNTQASQERQVETWAEKSLLHSTSQIGMGANYPLAVKRDPLFHDRETQFESNIHSSVISLYGQDLGLSGMRSSGLGRASGPFETQVAKLEFGESAGQPTIRSSRPTNKGGRPTFFSGLQPLFLVGSPPEGLVLEQKQSGSLCNFQRSNQVQTEAIGGIAMDFRIAQTMQIPLSYAEDIIGIGGANIAYIRRTSGAILSVQDEITVHHHVAMDRSDTKAQIMLKVLIFLGT</sequence>
<keyword evidence="1" id="KW-0677">Repeat</keyword>
<dbReference type="EMBL" id="JACBKZ010000007">
    <property type="protein sequence ID" value="KAF5946854.1"/>
    <property type="molecule type" value="Genomic_DNA"/>
</dbReference>
<evidence type="ECO:0000313" key="5">
    <source>
        <dbReference type="Proteomes" id="UP000593564"/>
    </source>
</evidence>
<reference evidence="5" key="1">
    <citation type="journal article" date="2020" name="Nat. Commun.">
        <title>Genome assembly of wild tea tree DASZ reveals pedigree and selection history of tea varieties.</title>
        <authorList>
            <person name="Zhang W."/>
            <person name="Zhang Y."/>
            <person name="Qiu H."/>
            <person name="Guo Y."/>
            <person name="Wan H."/>
            <person name="Zhang X."/>
            <person name="Scossa F."/>
            <person name="Alseekh S."/>
            <person name="Zhang Q."/>
            <person name="Wang P."/>
            <person name="Xu L."/>
            <person name="Schmidt M.H."/>
            <person name="Jia X."/>
            <person name="Li D."/>
            <person name="Zhu A."/>
            <person name="Guo F."/>
            <person name="Chen W."/>
            <person name="Ni D."/>
            <person name="Usadel B."/>
            <person name="Fernie A.R."/>
            <person name="Wen W."/>
        </authorList>
    </citation>
    <scope>NUCLEOTIDE SEQUENCE [LARGE SCALE GENOMIC DNA]</scope>
    <source>
        <strain evidence="5">cv. G240</strain>
    </source>
</reference>
<dbReference type="SUPFAM" id="SSF54791">
    <property type="entry name" value="Eukaryotic type KH-domain (KH-domain type I)"/>
    <property type="match status" value="2"/>
</dbReference>
<reference evidence="4 5" key="2">
    <citation type="submission" date="2020-07" db="EMBL/GenBank/DDBJ databases">
        <title>Genome assembly of wild tea tree DASZ reveals pedigree and selection history of tea varieties.</title>
        <authorList>
            <person name="Zhang W."/>
        </authorList>
    </citation>
    <scope>NUCLEOTIDE SEQUENCE [LARGE SCALE GENOMIC DNA]</scope>
    <source>
        <strain evidence="5">cv. G240</strain>
        <tissue evidence="4">Leaf</tissue>
    </source>
</reference>
<proteinExistence type="predicted"/>
<dbReference type="PROSITE" id="PS50084">
    <property type="entry name" value="KH_TYPE_1"/>
    <property type="match status" value="2"/>
</dbReference>
<dbReference type="InterPro" id="IPR004087">
    <property type="entry name" value="KH_dom"/>
</dbReference>
<keyword evidence="2" id="KW-0694">RNA-binding</keyword>
<dbReference type="PANTHER" id="PTHR10288">
    <property type="entry name" value="KH DOMAIN CONTAINING RNA BINDING PROTEIN"/>
    <property type="match status" value="1"/>
</dbReference>
<gene>
    <name evidence="4" type="ORF">HYC85_017082</name>
</gene>
<dbReference type="InterPro" id="IPR004088">
    <property type="entry name" value="KH_dom_type_1"/>
</dbReference>
<comment type="caution">
    <text evidence="4">The sequence shown here is derived from an EMBL/GenBank/DDBJ whole genome shotgun (WGS) entry which is preliminary data.</text>
</comment>
<dbReference type="GO" id="GO:0003723">
    <property type="term" value="F:RNA binding"/>
    <property type="evidence" value="ECO:0007669"/>
    <property type="project" value="UniProtKB-UniRule"/>
</dbReference>
<protein>
    <recommendedName>
        <fullName evidence="3">K Homology domain-containing protein</fullName>
    </recommendedName>
</protein>
<dbReference type="Proteomes" id="UP000593564">
    <property type="component" value="Unassembled WGS sequence"/>
</dbReference>
<organism evidence="4 5">
    <name type="scientific">Camellia sinensis</name>
    <name type="common">Tea plant</name>
    <name type="synonym">Thea sinensis</name>
    <dbReference type="NCBI Taxonomy" id="4442"/>
    <lineage>
        <taxon>Eukaryota</taxon>
        <taxon>Viridiplantae</taxon>
        <taxon>Streptophyta</taxon>
        <taxon>Embryophyta</taxon>
        <taxon>Tracheophyta</taxon>
        <taxon>Spermatophyta</taxon>
        <taxon>Magnoliopsida</taxon>
        <taxon>eudicotyledons</taxon>
        <taxon>Gunneridae</taxon>
        <taxon>Pentapetalae</taxon>
        <taxon>asterids</taxon>
        <taxon>Ericales</taxon>
        <taxon>Theaceae</taxon>
        <taxon>Camellia</taxon>
    </lineage>
</organism>
<evidence type="ECO:0000256" key="2">
    <source>
        <dbReference type="PROSITE-ProRule" id="PRU00117"/>
    </source>
</evidence>
<accession>A0A7J7H4R8</accession>
<evidence type="ECO:0000313" key="4">
    <source>
        <dbReference type="EMBL" id="KAF5946854.1"/>
    </source>
</evidence>
<dbReference type="Gene3D" id="3.30.1370.10">
    <property type="entry name" value="K Homology domain, type 1"/>
    <property type="match status" value="1"/>
</dbReference>
<feature type="domain" description="K Homology" evidence="3">
    <location>
        <begin position="225"/>
        <end position="288"/>
    </location>
</feature>
<dbReference type="SMART" id="SM00322">
    <property type="entry name" value="KH"/>
    <property type="match status" value="2"/>
</dbReference>
<feature type="domain" description="K Homology" evidence="3">
    <location>
        <begin position="27"/>
        <end position="142"/>
    </location>
</feature>
<dbReference type="Pfam" id="PF00013">
    <property type="entry name" value="KH_1"/>
    <property type="match status" value="2"/>
</dbReference>
<dbReference type="InterPro" id="IPR036612">
    <property type="entry name" value="KH_dom_type_1_sf"/>
</dbReference>
<evidence type="ECO:0000259" key="3">
    <source>
        <dbReference type="SMART" id="SM00322"/>
    </source>
</evidence>
<evidence type="ECO:0000256" key="1">
    <source>
        <dbReference type="ARBA" id="ARBA00022737"/>
    </source>
</evidence>